<dbReference type="EMBL" id="BLXT01007928">
    <property type="protein sequence ID" value="GFO43936.1"/>
    <property type="molecule type" value="Genomic_DNA"/>
</dbReference>
<keyword evidence="2" id="KW-1185">Reference proteome</keyword>
<comment type="caution">
    <text evidence="1">The sequence shown here is derived from an EMBL/GenBank/DDBJ whole genome shotgun (WGS) entry which is preliminary data.</text>
</comment>
<evidence type="ECO:0000313" key="1">
    <source>
        <dbReference type="EMBL" id="GFO43936.1"/>
    </source>
</evidence>
<organism evidence="1 2">
    <name type="scientific">Plakobranchus ocellatus</name>
    <dbReference type="NCBI Taxonomy" id="259542"/>
    <lineage>
        <taxon>Eukaryota</taxon>
        <taxon>Metazoa</taxon>
        <taxon>Spiralia</taxon>
        <taxon>Lophotrochozoa</taxon>
        <taxon>Mollusca</taxon>
        <taxon>Gastropoda</taxon>
        <taxon>Heterobranchia</taxon>
        <taxon>Euthyneura</taxon>
        <taxon>Panpulmonata</taxon>
        <taxon>Sacoglossa</taxon>
        <taxon>Placobranchoidea</taxon>
        <taxon>Plakobranchidae</taxon>
        <taxon>Plakobranchus</taxon>
    </lineage>
</organism>
<name>A0AAV4DJA3_9GAST</name>
<dbReference type="AlphaFoldDB" id="A0AAV4DJA3"/>
<gene>
    <name evidence="1" type="ORF">PoB_007044100</name>
</gene>
<reference evidence="1 2" key="1">
    <citation type="journal article" date="2021" name="Elife">
        <title>Chloroplast acquisition without the gene transfer in kleptoplastic sea slugs, Plakobranchus ocellatus.</title>
        <authorList>
            <person name="Maeda T."/>
            <person name="Takahashi S."/>
            <person name="Yoshida T."/>
            <person name="Shimamura S."/>
            <person name="Takaki Y."/>
            <person name="Nagai Y."/>
            <person name="Toyoda A."/>
            <person name="Suzuki Y."/>
            <person name="Arimoto A."/>
            <person name="Ishii H."/>
            <person name="Satoh N."/>
            <person name="Nishiyama T."/>
            <person name="Hasebe M."/>
            <person name="Maruyama T."/>
            <person name="Minagawa J."/>
            <person name="Obokata J."/>
            <person name="Shigenobu S."/>
        </authorList>
    </citation>
    <scope>NUCLEOTIDE SEQUENCE [LARGE SCALE GENOMIC DNA]</scope>
</reference>
<sequence>MLWFLNSEYLSRTAARLNGQGGQFPTRLAGASACTTSTMPKDAAAGLLAYRSYSLSNLGPLQRRVINRQKAKGTRWAVIRESTVLYYSSDK</sequence>
<evidence type="ECO:0008006" key="3">
    <source>
        <dbReference type="Google" id="ProtNLM"/>
    </source>
</evidence>
<protein>
    <recommendedName>
        <fullName evidence="3">PH domain-containing protein</fullName>
    </recommendedName>
</protein>
<evidence type="ECO:0000313" key="2">
    <source>
        <dbReference type="Proteomes" id="UP000735302"/>
    </source>
</evidence>
<proteinExistence type="predicted"/>
<accession>A0AAV4DJA3</accession>
<dbReference type="Proteomes" id="UP000735302">
    <property type="component" value="Unassembled WGS sequence"/>
</dbReference>